<name>A0A6J5LF65_9CAUD</name>
<evidence type="ECO:0000313" key="2">
    <source>
        <dbReference type="EMBL" id="CAB4133328.1"/>
    </source>
</evidence>
<proteinExistence type="predicted"/>
<keyword evidence="1" id="KW-0812">Transmembrane</keyword>
<sequence length="143" mass="16815">MAIDTKEFLDIKVDVGVMKEQIATLTSLCGKMDNVIDRLVEQNDNYINQIYKDMDKRRLETEQDVNEVHTRIDTVLDKMSATELRLLEEIKSLRKDMLEHNKQEKEAFDKLLQWKWMIVGGIIVISWLTGHFDFDTMSVLTKH</sequence>
<organism evidence="2">
    <name type="scientific">uncultured Caudovirales phage</name>
    <dbReference type="NCBI Taxonomy" id="2100421"/>
    <lineage>
        <taxon>Viruses</taxon>
        <taxon>Duplodnaviria</taxon>
        <taxon>Heunggongvirae</taxon>
        <taxon>Uroviricota</taxon>
        <taxon>Caudoviricetes</taxon>
        <taxon>Peduoviridae</taxon>
        <taxon>Maltschvirus</taxon>
        <taxon>Maltschvirus maltsch</taxon>
    </lineage>
</organism>
<dbReference type="EMBL" id="LR796270">
    <property type="protein sequence ID" value="CAB4133328.1"/>
    <property type="molecule type" value="Genomic_DNA"/>
</dbReference>
<evidence type="ECO:0000256" key="1">
    <source>
        <dbReference type="SAM" id="Phobius"/>
    </source>
</evidence>
<protein>
    <submittedName>
        <fullName evidence="2">Uncharacterized protein</fullName>
    </submittedName>
</protein>
<keyword evidence="1" id="KW-1133">Transmembrane helix</keyword>
<keyword evidence="1" id="KW-0472">Membrane</keyword>
<reference evidence="2" key="1">
    <citation type="submission" date="2020-04" db="EMBL/GenBank/DDBJ databases">
        <authorList>
            <person name="Chiriac C."/>
            <person name="Salcher M."/>
            <person name="Ghai R."/>
            <person name="Kavagutti S V."/>
        </authorList>
    </citation>
    <scope>NUCLEOTIDE SEQUENCE</scope>
</reference>
<gene>
    <name evidence="2" type="ORF">UFOVP250_126</name>
</gene>
<accession>A0A6J5LF65</accession>
<feature type="transmembrane region" description="Helical" evidence="1">
    <location>
        <begin position="112"/>
        <end position="130"/>
    </location>
</feature>